<comment type="caution">
    <text evidence="1">The sequence shown here is derived from an EMBL/GenBank/DDBJ whole genome shotgun (WGS) entry which is preliminary data.</text>
</comment>
<protein>
    <submittedName>
        <fullName evidence="1">ATP-binding protein</fullName>
    </submittedName>
</protein>
<dbReference type="InterPro" id="IPR036890">
    <property type="entry name" value="HATPase_C_sf"/>
</dbReference>
<evidence type="ECO:0000313" key="2">
    <source>
        <dbReference type="Proteomes" id="UP001165368"/>
    </source>
</evidence>
<dbReference type="SUPFAM" id="SSF55874">
    <property type="entry name" value="ATPase domain of HSP90 chaperone/DNA topoisomerase II/histidine kinase"/>
    <property type="match status" value="1"/>
</dbReference>
<proteinExistence type="predicted"/>
<name>A0ABS9L2Y7_9MICC</name>
<gene>
    <name evidence="1" type="ORF">LVY72_02890</name>
</gene>
<dbReference type="Pfam" id="PF13589">
    <property type="entry name" value="HATPase_c_3"/>
    <property type="match status" value="1"/>
</dbReference>
<reference evidence="1" key="1">
    <citation type="submission" date="2022-01" db="EMBL/GenBank/DDBJ databases">
        <authorList>
            <person name="Jo J.-H."/>
            <person name="Im W.-T."/>
        </authorList>
    </citation>
    <scope>NUCLEOTIDE SEQUENCE</scope>
    <source>
        <strain evidence="1">I2-34</strain>
    </source>
</reference>
<dbReference type="Gene3D" id="3.30.565.10">
    <property type="entry name" value="Histidine kinase-like ATPase, C-terminal domain"/>
    <property type="match status" value="1"/>
</dbReference>
<keyword evidence="2" id="KW-1185">Reference proteome</keyword>
<sequence length="514" mass="57733">MTDFLFTPTTNNVHVVMPDPRVAGMIGLSHDLESALADIVDNAVDAGAHNVLIRHLFGPEDVQGLAIVDDGRGMSEWQLLRAMEYGRDHQHDAGDLGHFGVGLKAASLSQAKRLDVFTRRHRYMAVGAGMTRESVRRGRPEIASHNPEAAERALTVHGSRFPVSHGTVVQWTGLFSRPRRKSVREIETWIDARMRRISRFLGTTFHRLIESGRLVIQLDMLDTSLGEAGSSFTVEPLDPFALLSSVSSPTAWHFTTSVGDIRVVAEGKIIAFSERTDPQFVLTSQRDAAKHQGIYVYRNDRLLQAGGWNGLADDGDTQLGFARVRMELSEELEGHLRFNPEKAGVEFSEELLHALLEAHTDDGQTFEDFLRAARDEDENSRKRQRQKIFVVRPVAGVPASVRQEMKKHFGFDEDAEDVTLRWRMLADDVFFEVDRRKRVLVLNKRYYEAITGCKNLTDREAPLVTTMMHLLLEDVFRGQKLGPRQNARLEAIQAVLVAAAHAEQEAADKTARAR</sequence>
<keyword evidence="1" id="KW-0547">Nucleotide-binding</keyword>
<evidence type="ECO:0000313" key="1">
    <source>
        <dbReference type="EMBL" id="MCG2620857.1"/>
    </source>
</evidence>
<dbReference type="Proteomes" id="UP001165368">
    <property type="component" value="Unassembled WGS sequence"/>
</dbReference>
<dbReference type="GO" id="GO:0005524">
    <property type="term" value="F:ATP binding"/>
    <property type="evidence" value="ECO:0007669"/>
    <property type="project" value="UniProtKB-KW"/>
</dbReference>
<dbReference type="RefSeq" id="WP_237818168.1">
    <property type="nucleotide sequence ID" value="NZ_JAKLTQ010000001.1"/>
</dbReference>
<dbReference type="EMBL" id="JAKLTQ010000001">
    <property type="protein sequence ID" value="MCG2620857.1"/>
    <property type="molecule type" value="Genomic_DNA"/>
</dbReference>
<accession>A0ABS9L2Y7</accession>
<organism evidence="1 2">
    <name type="scientific">Arthrobacter hankyongi</name>
    <dbReference type="NCBI Taxonomy" id="2904801"/>
    <lineage>
        <taxon>Bacteria</taxon>
        <taxon>Bacillati</taxon>
        <taxon>Actinomycetota</taxon>
        <taxon>Actinomycetes</taxon>
        <taxon>Micrococcales</taxon>
        <taxon>Micrococcaceae</taxon>
        <taxon>Arthrobacter</taxon>
    </lineage>
</organism>
<keyword evidence="1" id="KW-0067">ATP-binding</keyword>